<dbReference type="RefSeq" id="WP_151619557.1">
    <property type="nucleotide sequence ID" value="NZ_WBXO01000004.1"/>
</dbReference>
<proteinExistence type="predicted"/>
<comment type="caution">
    <text evidence="2">The sequence shown here is derived from an EMBL/GenBank/DDBJ whole genome shotgun (WGS) entry which is preliminary data.</text>
</comment>
<sequence>MKKYSVTALFIFLLLLLTLPTLCFAEGDDDYDLDLTSPITGQPYLNGYIPTITSYGDKNNTYHWAIGESWMNFHGGADWTYRPV</sequence>
<accession>A0A6I0ESM0</accession>
<protein>
    <submittedName>
        <fullName evidence="2">Uncharacterized protein</fullName>
    </submittedName>
</protein>
<keyword evidence="3" id="KW-1185">Reference proteome</keyword>
<feature type="signal peptide" evidence="1">
    <location>
        <begin position="1"/>
        <end position="25"/>
    </location>
</feature>
<evidence type="ECO:0000313" key="3">
    <source>
        <dbReference type="Proteomes" id="UP000468766"/>
    </source>
</evidence>
<dbReference type="OrthoDB" id="2107966at2"/>
<dbReference type="Proteomes" id="UP000468766">
    <property type="component" value="Unassembled WGS sequence"/>
</dbReference>
<evidence type="ECO:0000313" key="2">
    <source>
        <dbReference type="EMBL" id="KAB2952898.1"/>
    </source>
</evidence>
<feature type="chain" id="PRO_5026183302" evidence="1">
    <location>
        <begin position="26"/>
        <end position="84"/>
    </location>
</feature>
<reference evidence="2 3" key="1">
    <citation type="submission" date="2019-10" db="EMBL/GenBank/DDBJ databases">
        <title>Whole-genome sequence of the extremophile Heliorestis acidaminivorans DSM 24790.</title>
        <authorList>
            <person name="Kyndt J.A."/>
            <person name="Meyer T.E."/>
        </authorList>
    </citation>
    <scope>NUCLEOTIDE SEQUENCE [LARGE SCALE GENOMIC DNA]</scope>
    <source>
        <strain evidence="2 3">DSM 24790</strain>
    </source>
</reference>
<name>A0A6I0ESM0_9FIRM</name>
<keyword evidence="1" id="KW-0732">Signal</keyword>
<organism evidence="2 3">
    <name type="scientific">Heliorestis acidaminivorans</name>
    <dbReference type="NCBI Taxonomy" id="553427"/>
    <lineage>
        <taxon>Bacteria</taxon>
        <taxon>Bacillati</taxon>
        <taxon>Bacillota</taxon>
        <taxon>Clostridia</taxon>
        <taxon>Eubacteriales</taxon>
        <taxon>Heliobacteriaceae</taxon>
        <taxon>Heliorestis</taxon>
    </lineage>
</organism>
<dbReference type="AlphaFoldDB" id="A0A6I0ESM0"/>
<dbReference type="EMBL" id="WBXO01000004">
    <property type="protein sequence ID" value="KAB2952898.1"/>
    <property type="molecule type" value="Genomic_DNA"/>
</dbReference>
<evidence type="ECO:0000256" key="1">
    <source>
        <dbReference type="SAM" id="SignalP"/>
    </source>
</evidence>
<gene>
    <name evidence="2" type="ORF">F9B85_06395</name>
</gene>